<evidence type="ECO:0008006" key="2">
    <source>
        <dbReference type="Google" id="ProtNLM"/>
    </source>
</evidence>
<reference evidence="1" key="1">
    <citation type="submission" date="2012-03" db="EMBL/GenBank/DDBJ databases">
        <title>Functional metagenomics reveals considerable lignocellulase gene clusters in the gut microbiome of a wood-feeding higher termite.</title>
        <authorList>
            <person name="Liu N."/>
        </authorList>
    </citation>
    <scope>NUCLEOTIDE SEQUENCE</scope>
</reference>
<organism evidence="1">
    <name type="scientific">uncultured bacterium contig00037</name>
    <dbReference type="NCBI Taxonomy" id="1181525"/>
    <lineage>
        <taxon>Bacteria</taxon>
        <taxon>environmental samples</taxon>
    </lineage>
</organism>
<name>A0A806JY79_9BACT</name>
<dbReference type="PROSITE" id="PS51257">
    <property type="entry name" value="PROKAR_LIPOPROTEIN"/>
    <property type="match status" value="1"/>
</dbReference>
<dbReference type="EMBL" id="JQ844169">
    <property type="protein sequence ID" value="AGS51737.1"/>
    <property type="molecule type" value="Genomic_DNA"/>
</dbReference>
<sequence>MKIKQIIISVIVLLLAFIFIACVTGPQTPRDAGMPLDRAIREAVAMSDGSYGEGTQAALIYFTSENDKLNAYMNGKLNSRLANVRNLKFMDQKEVDRKREEQNINIASGVSYESLNGLRQALGARVMMYGGVYEEKGKYKMYLYSDNVATGSFPQIGKARTASIDTTGNTTVKTYSDQAGVTMRIVEANNTTVTTSGDNIVCVYTADLRVDPRLYLLLRGSK</sequence>
<accession>A0A806JY79</accession>
<dbReference type="AlphaFoldDB" id="A0A806JY79"/>
<protein>
    <recommendedName>
        <fullName evidence="2">Lipoprotein</fullName>
    </recommendedName>
</protein>
<proteinExistence type="predicted"/>
<evidence type="ECO:0000313" key="1">
    <source>
        <dbReference type="EMBL" id="AGS51737.1"/>
    </source>
</evidence>
<dbReference type="Gene3D" id="3.40.50.10610">
    <property type="entry name" value="ABC-type transport auxiliary lipoprotein component"/>
    <property type="match status" value="1"/>
</dbReference>